<proteinExistence type="predicted"/>
<dbReference type="OrthoDB" id="8617634at2"/>
<protein>
    <submittedName>
        <fullName evidence="2">DUF4880 domain-containing protein</fullName>
    </submittedName>
</protein>
<organism evidence="2 3">
    <name type="scientific">Chitiniphilus eburneus</name>
    <dbReference type="NCBI Taxonomy" id="2571148"/>
    <lineage>
        <taxon>Bacteria</taxon>
        <taxon>Pseudomonadati</taxon>
        <taxon>Pseudomonadota</taxon>
        <taxon>Betaproteobacteria</taxon>
        <taxon>Neisseriales</taxon>
        <taxon>Chitinibacteraceae</taxon>
        <taxon>Chitiniphilus</taxon>
    </lineage>
</organism>
<dbReference type="InterPro" id="IPR032623">
    <property type="entry name" value="FecR_N"/>
</dbReference>
<dbReference type="AlphaFoldDB" id="A0A4U0PWJ6"/>
<accession>A0A4U0PWJ6</accession>
<dbReference type="Proteomes" id="UP000310016">
    <property type="component" value="Unassembled WGS sequence"/>
</dbReference>
<keyword evidence="3" id="KW-1185">Reference proteome</keyword>
<name>A0A4U0PWJ6_9NEIS</name>
<reference evidence="2 3" key="1">
    <citation type="submission" date="2019-04" db="EMBL/GenBank/DDBJ databases">
        <title>Chitiniphilus eburnea sp. nov., a novel chitinolytic bacterium isolated from aquaculture sludge.</title>
        <authorList>
            <person name="Sheng M."/>
        </authorList>
    </citation>
    <scope>NUCLEOTIDE SEQUENCE [LARGE SCALE GENOMIC DNA]</scope>
    <source>
        <strain evidence="2 3">HX-2-15</strain>
    </source>
</reference>
<dbReference type="Pfam" id="PF16220">
    <property type="entry name" value="DUF4880"/>
    <property type="match status" value="1"/>
</dbReference>
<gene>
    <name evidence="2" type="ORF">FAZ21_12030</name>
</gene>
<dbReference type="RefSeq" id="WP_136773686.1">
    <property type="nucleotide sequence ID" value="NZ_CP156074.1"/>
</dbReference>
<comment type="caution">
    <text evidence="2">The sequence shown here is derived from an EMBL/GenBank/DDBJ whole genome shotgun (WGS) entry which is preliminary data.</text>
</comment>
<feature type="domain" description="FecR N-terminal" evidence="1">
    <location>
        <begin position="8"/>
        <end position="49"/>
    </location>
</feature>
<evidence type="ECO:0000259" key="1">
    <source>
        <dbReference type="Pfam" id="PF16220"/>
    </source>
</evidence>
<evidence type="ECO:0000313" key="3">
    <source>
        <dbReference type="Proteomes" id="UP000310016"/>
    </source>
</evidence>
<evidence type="ECO:0000313" key="2">
    <source>
        <dbReference type="EMBL" id="TJZ72941.1"/>
    </source>
</evidence>
<dbReference type="EMBL" id="SUMF01000013">
    <property type="protein sequence ID" value="TJZ72941.1"/>
    <property type="molecule type" value="Genomic_DNA"/>
</dbReference>
<sequence>MREDPIWEEAWNWVIRQHEGDFDTAAQAEFAAWMQAGADRPVAYEDAARIWLLTGLVPPANDVETEGCSRQEQDGA</sequence>